<evidence type="ECO:0000313" key="2">
    <source>
        <dbReference type="Proteomes" id="UP000654075"/>
    </source>
</evidence>
<dbReference type="AlphaFoldDB" id="A0A813GPL6"/>
<dbReference type="Proteomes" id="UP000654075">
    <property type="component" value="Unassembled WGS sequence"/>
</dbReference>
<name>A0A813GPL6_POLGL</name>
<protein>
    <submittedName>
        <fullName evidence="1">Uncharacterized protein</fullName>
    </submittedName>
</protein>
<dbReference type="EMBL" id="CAJNNV010029078">
    <property type="protein sequence ID" value="CAE8626941.1"/>
    <property type="molecule type" value="Genomic_DNA"/>
</dbReference>
<proteinExistence type="predicted"/>
<sequence length="135" mass="14721">MVRDCEQSGSRPLLNHKAALDGVVQPWQIEAVAYSSGIAPACAFRAHSSFTFVFHDASANRTPELWHSAVGRRVGLGFRAACVVVVVDWLHGNATSPDRATDEQMHTVLKRGSSEASAEAGQLRRSWIHEQGQLV</sequence>
<comment type="caution">
    <text evidence="1">The sequence shown here is derived from an EMBL/GenBank/DDBJ whole genome shotgun (WGS) entry which is preliminary data.</text>
</comment>
<reference evidence="1" key="1">
    <citation type="submission" date="2021-02" db="EMBL/GenBank/DDBJ databases">
        <authorList>
            <person name="Dougan E. K."/>
            <person name="Rhodes N."/>
            <person name="Thang M."/>
            <person name="Chan C."/>
        </authorList>
    </citation>
    <scope>NUCLEOTIDE SEQUENCE</scope>
</reference>
<evidence type="ECO:0000313" key="1">
    <source>
        <dbReference type="EMBL" id="CAE8626941.1"/>
    </source>
</evidence>
<gene>
    <name evidence="1" type="ORF">PGLA1383_LOCUS43817</name>
</gene>
<accession>A0A813GPL6</accession>
<keyword evidence="2" id="KW-1185">Reference proteome</keyword>
<organism evidence="1 2">
    <name type="scientific">Polarella glacialis</name>
    <name type="common">Dinoflagellate</name>
    <dbReference type="NCBI Taxonomy" id="89957"/>
    <lineage>
        <taxon>Eukaryota</taxon>
        <taxon>Sar</taxon>
        <taxon>Alveolata</taxon>
        <taxon>Dinophyceae</taxon>
        <taxon>Suessiales</taxon>
        <taxon>Suessiaceae</taxon>
        <taxon>Polarella</taxon>
    </lineage>
</organism>